<organism evidence="5 6">
    <name type="scientific">Coptis chinensis</name>
    <dbReference type="NCBI Taxonomy" id="261450"/>
    <lineage>
        <taxon>Eukaryota</taxon>
        <taxon>Viridiplantae</taxon>
        <taxon>Streptophyta</taxon>
        <taxon>Embryophyta</taxon>
        <taxon>Tracheophyta</taxon>
        <taxon>Spermatophyta</taxon>
        <taxon>Magnoliopsida</taxon>
        <taxon>Ranunculales</taxon>
        <taxon>Ranunculaceae</taxon>
        <taxon>Coptidoideae</taxon>
        <taxon>Coptis</taxon>
    </lineage>
</organism>
<keyword evidence="1" id="KW-0813">Transport</keyword>
<dbReference type="Pfam" id="PF05641">
    <property type="entry name" value="Agenet"/>
    <property type="match status" value="2"/>
</dbReference>
<evidence type="ECO:0000256" key="3">
    <source>
        <dbReference type="SAM" id="Coils"/>
    </source>
</evidence>
<feature type="domain" description="Agenet" evidence="4">
    <location>
        <begin position="143"/>
        <end position="211"/>
    </location>
</feature>
<feature type="coiled-coil region" evidence="3">
    <location>
        <begin position="671"/>
        <end position="754"/>
    </location>
</feature>
<name>A0A835LER3_9MAGN</name>
<evidence type="ECO:0000256" key="2">
    <source>
        <dbReference type="ARBA" id="ARBA00022604"/>
    </source>
</evidence>
<keyword evidence="6" id="KW-1185">Reference proteome</keyword>
<evidence type="ECO:0000313" key="6">
    <source>
        <dbReference type="Proteomes" id="UP000631114"/>
    </source>
</evidence>
<dbReference type="CDD" id="cd20405">
    <property type="entry name" value="Tudor_Agenet_AtDUF_rpt1_3"/>
    <property type="match status" value="1"/>
</dbReference>
<dbReference type="PANTHER" id="PTHR31917:SF80">
    <property type="entry name" value="AGENET DOMAIN-CONTAINING PROTEIN-RELATED"/>
    <property type="match status" value="1"/>
</dbReference>
<evidence type="ECO:0000256" key="1">
    <source>
        <dbReference type="ARBA" id="ARBA00022448"/>
    </source>
</evidence>
<evidence type="ECO:0000313" key="5">
    <source>
        <dbReference type="EMBL" id="KAF9592808.1"/>
    </source>
</evidence>
<keyword evidence="2" id="KW-0341">Growth regulation</keyword>
<feature type="domain" description="Agenet" evidence="4">
    <location>
        <begin position="71"/>
        <end position="128"/>
    </location>
</feature>
<gene>
    <name evidence="5" type="ORF">IFM89_017427</name>
</gene>
<comment type="caution">
    <text evidence="5">The sequence shown here is derived from an EMBL/GenBank/DDBJ whole genome shotgun (WGS) entry which is preliminary data.</text>
</comment>
<dbReference type="OrthoDB" id="1154930at2759"/>
<protein>
    <recommendedName>
        <fullName evidence="4">Agenet domain-containing protein</fullName>
    </recommendedName>
</protein>
<reference evidence="5 6" key="1">
    <citation type="submission" date="2020-10" db="EMBL/GenBank/DDBJ databases">
        <title>The Coptis chinensis genome and diversification of protoberbering-type alkaloids.</title>
        <authorList>
            <person name="Wang B."/>
            <person name="Shu S."/>
            <person name="Song C."/>
            <person name="Liu Y."/>
        </authorList>
    </citation>
    <scope>NUCLEOTIDE SEQUENCE [LARGE SCALE GENOMIC DNA]</scope>
    <source>
        <strain evidence="5">HL-2020</strain>
        <tissue evidence="5">Leaf</tissue>
    </source>
</reference>
<dbReference type="CDD" id="cd20406">
    <property type="entry name" value="Tudor_Agenet_AtDUF_rpt2_4"/>
    <property type="match status" value="1"/>
</dbReference>
<feature type="domain" description="Agenet" evidence="4">
    <location>
        <begin position="1"/>
        <end position="69"/>
    </location>
</feature>
<keyword evidence="3" id="KW-0175">Coiled coil</keyword>
<proteinExistence type="predicted"/>
<dbReference type="Pfam" id="PF05266">
    <property type="entry name" value="DUF724"/>
    <property type="match status" value="1"/>
</dbReference>
<dbReference type="AlphaFoldDB" id="A0A835LER3"/>
<accession>A0A835LER3</accession>
<dbReference type="SMART" id="SM00743">
    <property type="entry name" value="Agenet"/>
    <property type="match status" value="4"/>
</dbReference>
<dbReference type="PANTHER" id="PTHR31917">
    <property type="entry name" value="AGENET DOMAIN-CONTAINING PROTEIN-RELATED"/>
    <property type="match status" value="1"/>
</dbReference>
<sequence length="763" mass="87248">MEFKEGQEVEVLDEKNGFKDTWYHAKIIKLNRMILVEYDNLWETDQQGSKRLREFVKKCSVRPLPPREGNQIFERYQEVDAYHNDRWKKGTIIQVDKKLLRFTVFFTVLNERVDFGAENLRVHVDWIDGEWVKNQQQLAMDEEFITAGTPVEVILRHKHCSGAWFPATVLKELKYGSFLIQYSSLKLIEVEGCLKEVVHALDIRPTPPRNFEGKELGVTSKVDAFLDFGWWTGEVIEVHAGNQYMVQFQHKKKYIQSIRAKDLGTKCSQGKVEQTQAQLLQARNTALNTDITDESHRRKRKIEYATPGSNSQFPPSNKKLNKGEATLGSLSLIEETTGAMPTRTMPKLGTFSNLNSPTAKGDGVLFEKKKVDSQNLNNSFTCLSDRSIEHPTLLICKEKVKSDFGCDNSVTHRTVTDTSFSSLSHIRIEPSDSSKTQLQYMQNNLPVHSSAHSITSLDGDEFIQQKEGIGEQTTIDLETGGQYISEPTEKGNSPDNRLISSSMAVSLREEPVNVNQFQEPLYVDNCSASLEVDKNTDDESDRDAEDGENEIVMQIDHNSDEQPLENENLPFAKSFFLWKEIESMEAFRSIRQKPHFRPLTSRSEYFREGEAFGLMMSFAGLVEKTREAQLNEPKTDFEIKLEALKDFELFGFHVQPVRARLEEFLRVKDSCVQLDENLKQVEGEIKSERNDEQSLKSKAVEIGEKLGELRESVTKIEKELKMVEMEEEAKSSSIASLQKRHNDIVKELQKTKVNFTSIAAAPW</sequence>
<dbReference type="InterPro" id="IPR007930">
    <property type="entry name" value="DUF724"/>
</dbReference>
<dbReference type="InterPro" id="IPR014002">
    <property type="entry name" value="Agenet_dom_plant"/>
</dbReference>
<dbReference type="Proteomes" id="UP000631114">
    <property type="component" value="Unassembled WGS sequence"/>
</dbReference>
<dbReference type="EMBL" id="JADFTS010000008">
    <property type="protein sequence ID" value="KAF9592808.1"/>
    <property type="molecule type" value="Genomic_DNA"/>
</dbReference>
<dbReference type="InterPro" id="IPR008395">
    <property type="entry name" value="Agenet-like_dom"/>
</dbReference>
<feature type="domain" description="Agenet" evidence="4">
    <location>
        <begin position="214"/>
        <end position="273"/>
    </location>
</feature>
<evidence type="ECO:0000259" key="4">
    <source>
        <dbReference type="SMART" id="SM00743"/>
    </source>
</evidence>